<keyword evidence="2" id="KW-1185">Reference proteome</keyword>
<sequence length="262" mass="28574">MNTAASTPTSPDAEAALREHLDRARITGRVATPREDNLAHIQGFLDGVEPLGFGVVQDHPWTWEEVFALMVEKVGIDPDPRHREGQDTIGARQCVTALRTYRRLLHEAVDRGARLLFATGHPAGLYPIYRELAGWAESRGAEVVRIEEGIAFDGGDLRQIEGVVMFQQYGSLAHTHLPQPMGLVLEQLRRSPSGLPDLVIADHGWAGAAAQAGLATLGIADCNDPGLFVSEAQGQLLVAVPMDDNVLPHLYEPVIRYLTARD</sequence>
<dbReference type="RefSeq" id="WP_055684542.1">
    <property type="nucleotide sequence ID" value="NZ_LJBJ02000002.1"/>
</dbReference>
<dbReference type="InterPro" id="IPR031423">
    <property type="entry name" value="Phosphatase_SCO2771"/>
</dbReference>
<comment type="caution">
    <text evidence="1">The sequence shown here is derived from an EMBL/GenBank/DDBJ whole genome shotgun (WGS) entry which is preliminary data.</text>
</comment>
<accession>A0A199NV37</accession>
<organism evidence="1 2">
    <name type="scientific">Rothia kristinae</name>
    <dbReference type="NCBI Taxonomy" id="37923"/>
    <lineage>
        <taxon>Bacteria</taxon>
        <taxon>Bacillati</taxon>
        <taxon>Actinomycetota</taxon>
        <taxon>Actinomycetes</taxon>
        <taxon>Micrococcales</taxon>
        <taxon>Micrococcaceae</taxon>
        <taxon>Rothia</taxon>
    </lineage>
</organism>
<dbReference type="EMBL" id="LJBJ02000002">
    <property type="protein sequence ID" value="OAX52695.1"/>
    <property type="molecule type" value="Genomic_DNA"/>
</dbReference>
<reference evidence="1" key="1">
    <citation type="submission" date="2016-06" db="EMBL/GenBank/DDBJ databases">
        <title>Identification of putative biosynthetic pathways for the production of bioactive secondary metabolites by the marine actinomycete Kocuria kristinae RUTW2-3.</title>
        <authorList>
            <person name="Waterworth S.C."/>
            <person name="Walmsley T.A."/>
            <person name="Matongo T."/>
            <person name="Davies-Coleman M.T."/>
            <person name="Dorrington R.A."/>
        </authorList>
    </citation>
    <scope>NUCLEOTIDE SEQUENCE [LARGE SCALE GENOMIC DNA]</scope>
    <source>
        <strain evidence="1">RUTW2-3</strain>
    </source>
</reference>
<gene>
    <name evidence="1" type="ORF">AN277_0201720</name>
</gene>
<name>A0A199NV37_9MICC</name>
<dbReference type="Proteomes" id="UP000053171">
    <property type="component" value="Unassembled WGS sequence"/>
</dbReference>
<dbReference type="AlphaFoldDB" id="A0A199NV37"/>
<evidence type="ECO:0000313" key="2">
    <source>
        <dbReference type="Proteomes" id="UP000053171"/>
    </source>
</evidence>
<proteinExistence type="predicted"/>
<evidence type="ECO:0000313" key="1">
    <source>
        <dbReference type="EMBL" id="OAX52695.1"/>
    </source>
</evidence>
<protein>
    <submittedName>
        <fullName evidence="1">Taurine ABC transporter ATPase</fullName>
    </submittedName>
</protein>
<dbReference type="Pfam" id="PF15698">
    <property type="entry name" value="Phosphatase"/>
    <property type="match status" value="1"/>
</dbReference>